<reference evidence="1 2" key="1">
    <citation type="journal article" date="2022" name="DNA Res.">
        <title>Chromosomal-level genome assembly of the orchid tree Bauhinia variegata (Leguminosae; Cercidoideae) supports the allotetraploid origin hypothesis of Bauhinia.</title>
        <authorList>
            <person name="Zhong Y."/>
            <person name="Chen Y."/>
            <person name="Zheng D."/>
            <person name="Pang J."/>
            <person name="Liu Y."/>
            <person name="Luo S."/>
            <person name="Meng S."/>
            <person name="Qian L."/>
            <person name="Wei D."/>
            <person name="Dai S."/>
            <person name="Zhou R."/>
        </authorList>
    </citation>
    <scope>NUCLEOTIDE SEQUENCE [LARGE SCALE GENOMIC DNA]</scope>
    <source>
        <strain evidence="1">BV-YZ2020</strain>
    </source>
</reference>
<accession>A0ACB9NHL2</accession>
<sequence length="70" mass="7895">MPKSMKTRSVILVSGCGVVMPSAADDEGDHGREREVDVERRIRERRFNVVLGLGFTFSWGAEFLNGGRRR</sequence>
<dbReference type="EMBL" id="CM039431">
    <property type="protein sequence ID" value="KAI4335610.1"/>
    <property type="molecule type" value="Genomic_DNA"/>
</dbReference>
<evidence type="ECO:0000313" key="1">
    <source>
        <dbReference type="EMBL" id="KAI4335610.1"/>
    </source>
</evidence>
<keyword evidence="2" id="KW-1185">Reference proteome</keyword>
<protein>
    <submittedName>
        <fullName evidence="1">Uncharacterized protein</fullName>
    </submittedName>
</protein>
<organism evidence="1 2">
    <name type="scientific">Bauhinia variegata</name>
    <name type="common">Purple orchid tree</name>
    <name type="synonym">Phanera variegata</name>
    <dbReference type="NCBI Taxonomy" id="167791"/>
    <lineage>
        <taxon>Eukaryota</taxon>
        <taxon>Viridiplantae</taxon>
        <taxon>Streptophyta</taxon>
        <taxon>Embryophyta</taxon>
        <taxon>Tracheophyta</taxon>
        <taxon>Spermatophyta</taxon>
        <taxon>Magnoliopsida</taxon>
        <taxon>eudicotyledons</taxon>
        <taxon>Gunneridae</taxon>
        <taxon>Pentapetalae</taxon>
        <taxon>rosids</taxon>
        <taxon>fabids</taxon>
        <taxon>Fabales</taxon>
        <taxon>Fabaceae</taxon>
        <taxon>Cercidoideae</taxon>
        <taxon>Cercideae</taxon>
        <taxon>Bauhiniinae</taxon>
        <taxon>Bauhinia</taxon>
    </lineage>
</organism>
<evidence type="ECO:0000313" key="2">
    <source>
        <dbReference type="Proteomes" id="UP000828941"/>
    </source>
</evidence>
<name>A0ACB9NHL2_BAUVA</name>
<gene>
    <name evidence="1" type="ORF">L6164_014243</name>
</gene>
<proteinExistence type="predicted"/>
<dbReference type="Proteomes" id="UP000828941">
    <property type="component" value="Chromosome 6"/>
</dbReference>
<comment type="caution">
    <text evidence="1">The sequence shown here is derived from an EMBL/GenBank/DDBJ whole genome shotgun (WGS) entry which is preliminary data.</text>
</comment>